<dbReference type="Pfam" id="PF02775">
    <property type="entry name" value="TPP_enzyme_C"/>
    <property type="match status" value="1"/>
</dbReference>
<dbReference type="AlphaFoldDB" id="A0A7H8NHX9"/>
<keyword evidence="2 3" id="KW-0786">Thiamine pyrophosphate</keyword>
<dbReference type="InterPro" id="IPR012001">
    <property type="entry name" value="Thiamin_PyroP_enz_TPP-bd_dom"/>
</dbReference>
<evidence type="ECO:0000259" key="4">
    <source>
        <dbReference type="Pfam" id="PF00205"/>
    </source>
</evidence>
<feature type="domain" description="Thiamine pyrophosphate enzyme N-terminal TPP-binding" evidence="6">
    <location>
        <begin position="3"/>
        <end position="107"/>
    </location>
</feature>
<dbReference type="GO" id="GO:0050660">
    <property type="term" value="F:flavin adenine dinucleotide binding"/>
    <property type="evidence" value="ECO:0007669"/>
    <property type="project" value="TreeGrafter"/>
</dbReference>
<evidence type="ECO:0000256" key="1">
    <source>
        <dbReference type="ARBA" id="ARBA00007812"/>
    </source>
</evidence>
<dbReference type="GO" id="GO:0030976">
    <property type="term" value="F:thiamine pyrophosphate binding"/>
    <property type="evidence" value="ECO:0007669"/>
    <property type="project" value="InterPro"/>
</dbReference>
<evidence type="ECO:0000259" key="6">
    <source>
        <dbReference type="Pfam" id="PF02776"/>
    </source>
</evidence>
<dbReference type="Proteomes" id="UP000509303">
    <property type="component" value="Chromosome"/>
</dbReference>
<dbReference type="GO" id="GO:0000287">
    <property type="term" value="F:magnesium ion binding"/>
    <property type="evidence" value="ECO:0007669"/>
    <property type="project" value="InterPro"/>
</dbReference>
<sequence>MRTVRDAAFDVMRQHGLTTLFANPGSTEVALLADLPDDLAFVLALHEGSVVGAATGWAIARDQPALVLLHTTAGLGNAVGALATARVNRAPLVVLVGQQDRRHLAQEPFLAGNLEGLCGEYPVRVETPIRAQDVPGAIGRAAHAATTRRGPALVIVPMNDWAEPADDLPVPAPAALRQATGADPEAVAHLAGLLAEARSPALVAGSAADTEAGWAALTALAERLNCPVWQESFGARAGFPQDHRLFAGHLPGDRARLRETLAPYDLVLAVGAPVLRQYAYGEGPLAPAGTRLALLTDDADEAHRAPVELAVLAPLPAFCAALAERVPARAQAPAIPARTAPPAPPRPGEPLRAAHVLSALAERLPADAVVVEETPSSRPELHALVPARQPLDFVSAAMGGLGFALPAAIGIRMAAPRRPVVAVVGDGSSLYQIQALWTAVHYEVGAVFIVLANGRYAVMDRLAEKHGGKAPWPAFDQVSVRSLAESLGCPARRVTRYDELVSELGSLVATFETRTEPLVLEVAVEAETAFQP</sequence>
<dbReference type="Pfam" id="PF02776">
    <property type="entry name" value="TPP_enzyme_N"/>
    <property type="match status" value="1"/>
</dbReference>
<dbReference type="CDD" id="cd02002">
    <property type="entry name" value="TPP_BFDC"/>
    <property type="match status" value="1"/>
</dbReference>
<dbReference type="InterPro" id="IPR000399">
    <property type="entry name" value="TPP-bd_CS"/>
</dbReference>
<dbReference type="InterPro" id="IPR029061">
    <property type="entry name" value="THDP-binding"/>
</dbReference>
<evidence type="ECO:0000256" key="2">
    <source>
        <dbReference type="ARBA" id="ARBA00023052"/>
    </source>
</evidence>
<dbReference type="PROSITE" id="PS00187">
    <property type="entry name" value="TPP_ENZYMES"/>
    <property type="match status" value="1"/>
</dbReference>
<dbReference type="InterPro" id="IPR029035">
    <property type="entry name" value="DHS-like_NAD/FAD-binding_dom"/>
</dbReference>
<gene>
    <name evidence="7" type="ORF">HUT08_35520</name>
</gene>
<reference evidence="7 8" key="1">
    <citation type="submission" date="2020-06" db="EMBL/GenBank/DDBJ databases">
        <title>Genome mining for natural products.</title>
        <authorList>
            <person name="Zhang B."/>
            <person name="Shi J."/>
            <person name="Ge H."/>
        </authorList>
    </citation>
    <scope>NUCLEOTIDE SEQUENCE [LARGE SCALE GENOMIC DNA]</scope>
    <source>
        <strain evidence="7 8">NA00687</strain>
    </source>
</reference>
<accession>A0A7H8NHX9</accession>
<name>A0A7H8NHX9_9ACTN</name>
<dbReference type="SUPFAM" id="SSF52467">
    <property type="entry name" value="DHS-like NAD/FAD-binding domain"/>
    <property type="match status" value="1"/>
</dbReference>
<keyword evidence="8" id="KW-1185">Reference proteome</keyword>
<evidence type="ECO:0000313" key="8">
    <source>
        <dbReference type="Proteomes" id="UP000509303"/>
    </source>
</evidence>
<dbReference type="Pfam" id="PF00205">
    <property type="entry name" value="TPP_enzyme_M"/>
    <property type="match status" value="1"/>
</dbReference>
<evidence type="ECO:0000259" key="5">
    <source>
        <dbReference type="Pfam" id="PF02775"/>
    </source>
</evidence>
<evidence type="ECO:0000256" key="3">
    <source>
        <dbReference type="RuleBase" id="RU362132"/>
    </source>
</evidence>
<organism evidence="7 8">
    <name type="scientific">Streptomyces buecherae</name>
    <dbReference type="NCBI Taxonomy" id="2763006"/>
    <lineage>
        <taxon>Bacteria</taxon>
        <taxon>Bacillati</taxon>
        <taxon>Actinomycetota</taxon>
        <taxon>Actinomycetes</taxon>
        <taxon>Kitasatosporales</taxon>
        <taxon>Streptomycetaceae</taxon>
        <taxon>Streptomyces</taxon>
    </lineage>
</organism>
<dbReference type="PANTHER" id="PTHR18968">
    <property type="entry name" value="THIAMINE PYROPHOSPHATE ENZYMES"/>
    <property type="match status" value="1"/>
</dbReference>
<evidence type="ECO:0000313" key="7">
    <source>
        <dbReference type="EMBL" id="QKW53996.1"/>
    </source>
</evidence>
<dbReference type="PANTHER" id="PTHR18968:SF133">
    <property type="entry name" value="BENZOYLFORMATE DECARBOXYLASE"/>
    <property type="match status" value="1"/>
</dbReference>
<proteinExistence type="inferred from homology"/>
<dbReference type="InterPro" id="IPR012000">
    <property type="entry name" value="Thiamin_PyroP_enz_cen_dom"/>
</dbReference>
<dbReference type="InterPro" id="IPR011766">
    <property type="entry name" value="TPP_enzyme_TPP-bd"/>
</dbReference>
<dbReference type="SUPFAM" id="SSF52518">
    <property type="entry name" value="Thiamin diphosphate-binding fold (THDP-binding)"/>
    <property type="match status" value="2"/>
</dbReference>
<dbReference type="CDD" id="cd07035">
    <property type="entry name" value="TPP_PYR_POX_like"/>
    <property type="match status" value="1"/>
</dbReference>
<feature type="domain" description="Thiamine pyrophosphate enzyme TPP-binding" evidence="5">
    <location>
        <begin position="384"/>
        <end position="521"/>
    </location>
</feature>
<dbReference type="Gene3D" id="3.40.50.1220">
    <property type="entry name" value="TPP-binding domain"/>
    <property type="match status" value="1"/>
</dbReference>
<dbReference type="Gene3D" id="3.40.50.970">
    <property type="match status" value="2"/>
</dbReference>
<protein>
    <submittedName>
        <fullName evidence="7">Thiamine pyrophosphate-binding protein</fullName>
    </submittedName>
</protein>
<dbReference type="RefSeq" id="WP_176165700.1">
    <property type="nucleotide sequence ID" value="NZ_CP054929.1"/>
</dbReference>
<dbReference type="EMBL" id="CP054929">
    <property type="protein sequence ID" value="QKW53996.1"/>
    <property type="molecule type" value="Genomic_DNA"/>
</dbReference>
<dbReference type="InterPro" id="IPR045229">
    <property type="entry name" value="TPP_enz"/>
</dbReference>
<feature type="domain" description="Thiamine pyrophosphate enzyme central" evidence="4">
    <location>
        <begin position="188"/>
        <end position="322"/>
    </location>
</feature>
<dbReference type="GO" id="GO:0003984">
    <property type="term" value="F:acetolactate synthase activity"/>
    <property type="evidence" value="ECO:0007669"/>
    <property type="project" value="TreeGrafter"/>
</dbReference>
<comment type="similarity">
    <text evidence="1 3">Belongs to the TPP enzyme family.</text>
</comment>